<dbReference type="AlphaFoldDB" id="A0A914Y5Y1"/>
<keyword evidence="1" id="KW-1185">Reference proteome</keyword>
<dbReference type="WBParaSite" id="PSU_v2.g13077.t1">
    <property type="protein sequence ID" value="PSU_v2.g13077.t1"/>
    <property type="gene ID" value="PSU_v2.g13077"/>
</dbReference>
<evidence type="ECO:0000313" key="2">
    <source>
        <dbReference type="WBParaSite" id="PSU_v2.g13077.t1"/>
    </source>
</evidence>
<evidence type="ECO:0000313" key="1">
    <source>
        <dbReference type="Proteomes" id="UP000887577"/>
    </source>
</evidence>
<proteinExistence type="predicted"/>
<dbReference type="Proteomes" id="UP000887577">
    <property type="component" value="Unplaced"/>
</dbReference>
<organism evidence="1 2">
    <name type="scientific">Panagrolaimus superbus</name>
    <dbReference type="NCBI Taxonomy" id="310955"/>
    <lineage>
        <taxon>Eukaryota</taxon>
        <taxon>Metazoa</taxon>
        <taxon>Ecdysozoa</taxon>
        <taxon>Nematoda</taxon>
        <taxon>Chromadorea</taxon>
        <taxon>Rhabditida</taxon>
        <taxon>Tylenchina</taxon>
        <taxon>Panagrolaimomorpha</taxon>
        <taxon>Panagrolaimoidea</taxon>
        <taxon>Panagrolaimidae</taxon>
        <taxon>Panagrolaimus</taxon>
    </lineage>
</organism>
<sequence>MRKLYDKIKAAEEDIFQWFTLLKEADDEEFLQQNIEYKLGGNLHNLELWILYFDYLKENNKQKELLHLYSKYCRFYIDDFEVKERYKAEVEKHGPITVEWKNSFVFECQVIPPPNEEGKKKDDLPKFEYEELFSSHQPPKCLPLNAFKTILPQNFSLPNPILRYILQIADHILLRRLFKSCKYFYAKKWTPICYKFELTEYPIDADFYKVCFRFF</sequence>
<accession>A0A914Y5Y1</accession>
<reference evidence="2" key="1">
    <citation type="submission" date="2022-11" db="UniProtKB">
        <authorList>
            <consortium name="WormBaseParasite"/>
        </authorList>
    </citation>
    <scope>IDENTIFICATION</scope>
</reference>
<protein>
    <submittedName>
        <fullName evidence="2">F-box domain-containing protein</fullName>
    </submittedName>
</protein>
<name>A0A914Y5Y1_9BILA</name>